<dbReference type="InterPro" id="IPR039422">
    <property type="entry name" value="MarR/SlyA-like"/>
</dbReference>
<dbReference type="EMBL" id="AE005672">
    <property type="protein sequence ID" value="AAK75847.1"/>
    <property type="molecule type" value="Genomic_DNA"/>
</dbReference>
<name>A0A0H2URB6_STRPN</name>
<sequence length="153" mass="17707">MRNHLVTQRLPVNGLSSIYDSKKKGDTMTYLEKWFDFNRRQKEIESLLEETIAQQSEQSLTLKEFYLLYYLDLAEEKSLRQIDLPDKLHLSPSAVSRMVARLEAKNCGLLSRMCCHQDRRSSFICLTNDGQKTLASLQKTVEESLEAGLDFLI</sequence>
<dbReference type="SUPFAM" id="SSF46785">
    <property type="entry name" value="Winged helix' DNA-binding domain"/>
    <property type="match status" value="1"/>
</dbReference>
<evidence type="ECO:0000313" key="3">
    <source>
        <dbReference type="Proteomes" id="UP000000585"/>
    </source>
</evidence>
<dbReference type="InterPro" id="IPR000835">
    <property type="entry name" value="HTH_MarR-typ"/>
</dbReference>
<dbReference type="PROSITE" id="PS50995">
    <property type="entry name" value="HTH_MARR_2"/>
    <property type="match status" value="1"/>
</dbReference>
<dbReference type="PANTHER" id="PTHR33164">
    <property type="entry name" value="TRANSCRIPTIONAL REGULATOR, MARR FAMILY"/>
    <property type="match status" value="1"/>
</dbReference>
<organism evidence="2 3">
    <name type="scientific">Streptococcus pneumoniae serotype 4 (strain ATCC BAA-334 / TIGR4)</name>
    <dbReference type="NCBI Taxonomy" id="170187"/>
    <lineage>
        <taxon>Bacteria</taxon>
        <taxon>Bacillati</taxon>
        <taxon>Bacillota</taxon>
        <taxon>Bacilli</taxon>
        <taxon>Lactobacillales</taxon>
        <taxon>Streptococcaceae</taxon>
        <taxon>Streptococcus</taxon>
    </lineage>
</organism>
<dbReference type="PANTHER" id="PTHR33164:SF94">
    <property type="entry name" value="TRANSCRIPTIONAL REGULATORY PROTEIN-RELATED"/>
    <property type="match status" value="1"/>
</dbReference>
<gene>
    <name evidence="2" type="ordered locus">SP_1774</name>
</gene>
<dbReference type="Gene3D" id="1.10.10.10">
    <property type="entry name" value="Winged helix-like DNA-binding domain superfamily/Winged helix DNA-binding domain"/>
    <property type="match status" value="1"/>
</dbReference>
<evidence type="ECO:0000313" key="2">
    <source>
        <dbReference type="EMBL" id="AAK75847.1"/>
    </source>
</evidence>
<dbReference type="InterPro" id="IPR036388">
    <property type="entry name" value="WH-like_DNA-bd_sf"/>
</dbReference>
<proteinExistence type="predicted"/>
<dbReference type="PhylomeDB" id="A0A0H2URB6"/>
<feature type="domain" description="HTH marR-type" evidence="1">
    <location>
        <begin position="41"/>
        <end position="153"/>
    </location>
</feature>
<dbReference type="AlphaFoldDB" id="A0A0H2URB6"/>
<protein>
    <submittedName>
        <fullName evidence="2">Transcriptional regulator</fullName>
    </submittedName>
</protein>
<dbReference type="PaxDb" id="170187-SP_1774"/>
<evidence type="ECO:0000259" key="1">
    <source>
        <dbReference type="PROSITE" id="PS50995"/>
    </source>
</evidence>
<accession>A0A0H2URB6</accession>
<dbReference type="eggNOG" id="COG1846">
    <property type="taxonomic scope" value="Bacteria"/>
</dbReference>
<dbReference type="Pfam" id="PF01047">
    <property type="entry name" value="MarR"/>
    <property type="match status" value="1"/>
</dbReference>
<dbReference type="KEGG" id="spn:SP_1774"/>
<dbReference type="SMART" id="SM00347">
    <property type="entry name" value="HTH_MARR"/>
    <property type="match status" value="1"/>
</dbReference>
<dbReference type="EnsemblBacteria" id="AAK75847">
    <property type="protein sequence ID" value="AAK75847"/>
    <property type="gene ID" value="SP_1774"/>
</dbReference>
<dbReference type="GO" id="GO:0003700">
    <property type="term" value="F:DNA-binding transcription factor activity"/>
    <property type="evidence" value="ECO:0007669"/>
    <property type="project" value="InterPro"/>
</dbReference>
<dbReference type="FunFam" id="1.10.10.10:FF:000627">
    <property type="entry name" value="MarR family transcriptional regulator"/>
    <property type="match status" value="1"/>
</dbReference>
<dbReference type="GO" id="GO:0006950">
    <property type="term" value="P:response to stress"/>
    <property type="evidence" value="ECO:0007669"/>
    <property type="project" value="TreeGrafter"/>
</dbReference>
<reference evidence="2 3" key="1">
    <citation type="journal article" date="2001" name="Science">
        <title>Complete genome sequence of a virulent isolate of Streptococcus pneumoniae.</title>
        <authorList>
            <person name="Tettelin H."/>
            <person name="Nelson K.E."/>
            <person name="Paulsen I.T."/>
            <person name="Eisen J.A."/>
            <person name="Read T.D."/>
            <person name="Peterson S."/>
            <person name="Heidelberg J."/>
            <person name="DeBoy R.T."/>
            <person name="Haft D.H."/>
            <person name="Dodson R.J."/>
            <person name="Durkin A.S."/>
            <person name="Gwinn M."/>
            <person name="Kolonay J.F."/>
            <person name="Nelson W.C."/>
            <person name="Peterson J.D."/>
            <person name="Umayam L.A."/>
            <person name="White O."/>
            <person name="Salzberg S.L."/>
            <person name="Lewis M.R."/>
            <person name="Radune D."/>
            <person name="Holtzapple E."/>
            <person name="Khouri H."/>
            <person name="Wolf A.M."/>
            <person name="Utterback T.R."/>
            <person name="Hansen C.L."/>
            <person name="McDonald L.A."/>
            <person name="Feldblyum T.V."/>
            <person name="Angiuoli S."/>
            <person name="Dickinson T."/>
            <person name="Hickey E.K."/>
            <person name="Holt I.E."/>
            <person name="Loftus B.J."/>
            <person name="Yang F."/>
            <person name="Smith H.O."/>
            <person name="Venter J.C."/>
            <person name="Dougherty B.A."/>
            <person name="Morrison D.A."/>
            <person name="Hollingshead S.K."/>
            <person name="Fraser C.M."/>
        </authorList>
    </citation>
    <scope>NUCLEOTIDE SEQUENCE [LARGE SCALE GENOMIC DNA]</scope>
    <source>
        <strain evidence="3">ATCC BAA-334 / TIGR4</strain>
    </source>
</reference>
<dbReference type="InterPro" id="IPR036390">
    <property type="entry name" value="WH_DNA-bd_sf"/>
</dbReference>
<keyword evidence="3" id="KW-1185">Reference proteome</keyword>
<dbReference type="Proteomes" id="UP000000585">
    <property type="component" value="Chromosome"/>
</dbReference>